<dbReference type="SUPFAM" id="SSF52058">
    <property type="entry name" value="L domain-like"/>
    <property type="match status" value="1"/>
</dbReference>
<dbReference type="InterPro" id="IPR002182">
    <property type="entry name" value="NB-ARC"/>
</dbReference>
<evidence type="ECO:0000259" key="9">
    <source>
        <dbReference type="Pfam" id="PF18052"/>
    </source>
</evidence>
<evidence type="ECO:0000313" key="13">
    <source>
        <dbReference type="EnsemblPlants" id="OB01G28690.1"/>
    </source>
</evidence>
<accession>J3L0W3</accession>
<evidence type="ECO:0000256" key="4">
    <source>
        <dbReference type="ARBA" id="ARBA00022741"/>
    </source>
</evidence>
<dbReference type="GO" id="GO:0043531">
    <property type="term" value="F:ADP binding"/>
    <property type="evidence" value="ECO:0007669"/>
    <property type="project" value="InterPro"/>
</dbReference>
<protein>
    <recommendedName>
        <fullName evidence="15">NB-ARC domain-containing protein</fullName>
    </recommendedName>
</protein>
<dbReference type="InterPro" id="IPR057135">
    <property type="entry name" value="At4g27190-like_LRR"/>
</dbReference>
<dbReference type="PRINTS" id="PR00364">
    <property type="entry name" value="DISEASERSIST"/>
</dbReference>
<dbReference type="InterPro" id="IPR027417">
    <property type="entry name" value="P-loop_NTPase"/>
</dbReference>
<dbReference type="GO" id="GO:0042742">
    <property type="term" value="P:defense response to bacterium"/>
    <property type="evidence" value="ECO:0007669"/>
    <property type="project" value="UniProtKB-ARBA"/>
</dbReference>
<keyword evidence="2" id="KW-0433">Leucine-rich repeat</keyword>
<dbReference type="Pfam" id="PF23559">
    <property type="entry name" value="WHD_DRP"/>
    <property type="match status" value="1"/>
</dbReference>
<feature type="domain" description="Disease resistance protein winged helix" evidence="11">
    <location>
        <begin position="426"/>
        <end position="475"/>
    </location>
</feature>
<evidence type="ECO:0000256" key="5">
    <source>
        <dbReference type="ARBA" id="ARBA00022821"/>
    </source>
</evidence>
<dbReference type="Pfam" id="PF18052">
    <property type="entry name" value="Rx_N"/>
    <property type="match status" value="1"/>
</dbReference>
<evidence type="ECO:0000256" key="2">
    <source>
        <dbReference type="ARBA" id="ARBA00022614"/>
    </source>
</evidence>
<feature type="domain" description="NB-ARC" evidence="8">
    <location>
        <begin position="185"/>
        <end position="359"/>
    </location>
</feature>
<keyword evidence="14" id="KW-1185">Reference proteome</keyword>
<dbReference type="PANTHER" id="PTHR36766:SF55">
    <property type="entry name" value="OS11G0492900 PROTEIN"/>
    <property type="match status" value="1"/>
</dbReference>
<dbReference type="InterPro" id="IPR058922">
    <property type="entry name" value="WHD_DRP"/>
</dbReference>
<evidence type="ECO:0000259" key="12">
    <source>
        <dbReference type="Pfam" id="PF25019"/>
    </source>
</evidence>
<dbReference type="Pfam" id="PF23247">
    <property type="entry name" value="LRR_RPS2"/>
    <property type="match status" value="1"/>
</dbReference>
<organism evidence="13">
    <name type="scientific">Oryza brachyantha</name>
    <name type="common">malo sina</name>
    <dbReference type="NCBI Taxonomy" id="4533"/>
    <lineage>
        <taxon>Eukaryota</taxon>
        <taxon>Viridiplantae</taxon>
        <taxon>Streptophyta</taxon>
        <taxon>Embryophyta</taxon>
        <taxon>Tracheophyta</taxon>
        <taxon>Spermatophyta</taxon>
        <taxon>Magnoliopsida</taxon>
        <taxon>Liliopsida</taxon>
        <taxon>Poales</taxon>
        <taxon>Poaceae</taxon>
        <taxon>BOP clade</taxon>
        <taxon>Oryzoideae</taxon>
        <taxon>Oryzeae</taxon>
        <taxon>Oryzinae</taxon>
        <taxon>Oryza</taxon>
    </lineage>
</organism>
<keyword evidence="5" id="KW-0611">Plant defense</keyword>
<evidence type="ECO:0000256" key="1">
    <source>
        <dbReference type="ARBA" id="ARBA00008894"/>
    </source>
</evidence>
<dbReference type="GO" id="GO:0009626">
    <property type="term" value="P:plant-type hypersensitive response"/>
    <property type="evidence" value="ECO:0007669"/>
    <property type="project" value="UniProtKB-ARBA"/>
</dbReference>
<dbReference type="Pfam" id="PF25019">
    <property type="entry name" value="LRR_R13L1-DRL21"/>
    <property type="match status" value="1"/>
</dbReference>
<dbReference type="EnsemblPlants" id="OB01G28690.1">
    <property type="protein sequence ID" value="OB01G28690.1"/>
    <property type="gene ID" value="OB01G28690"/>
</dbReference>
<evidence type="ECO:0000259" key="10">
    <source>
        <dbReference type="Pfam" id="PF23247"/>
    </source>
</evidence>
<feature type="domain" description="Disease resistance N-terminal" evidence="9">
    <location>
        <begin position="14"/>
        <end position="100"/>
    </location>
</feature>
<dbReference type="Gene3D" id="3.80.10.10">
    <property type="entry name" value="Ribonuclease Inhibitor"/>
    <property type="match status" value="3"/>
</dbReference>
<evidence type="ECO:0000256" key="6">
    <source>
        <dbReference type="ARBA" id="ARBA00022840"/>
    </source>
</evidence>
<reference evidence="13" key="2">
    <citation type="submission" date="2013-04" db="UniProtKB">
        <authorList>
            <consortium name="EnsemblPlants"/>
        </authorList>
    </citation>
    <scope>IDENTIFICATION</scope>
</reference>
<dbReference type="HOGENOM" id="CLU_000837_8_8_1"/>
<evidence type="ECO:0000313" key="14">
    <source>
        <dbReference type="Proteomes" id="UP000006038"/>
    </source>
</evidence>
<dbReference type="GO" id="GO:0005524">
    <property type="term" value="F:ATP binding"/>
    <property type="evidence" value="ECO:0007669"/>
    <property type="project" value="UniProtKB-KW"/>
</dbReference>
<reference evidence="13" key="1">
    <citation type="journal article" date="2013" name="Nat. Commun.">
        <title>Whole-genome sequencing of Oryza brachyantha reveals mechanisms underlying Oryza genome evolution.</title>
        <authorList>
            <person name="Chen J."/>
            <person name="Huang Q."/>
            <person name="Gao D."/>
            <person name="Wang J."/>
            <person name="Lang Y."/>
            <person name="Liu T."/>
            <person name="Li B."/>
            <person name="Bai Z."/>
            <person name="Luis Goicoechea J."/>
            <person name="Liang C."/>
            <person name="Chen C."/>
            <person name="Zhang W."/>
            <person name="Sun S."/>
            <person name="Liao Y."/>
            <person name="Zhang X."/>
            <person name="Yang L."/>
            <person name="Song C."/>
            <person name="Wang M."/>
            <person name="Shi J."/>
            <person name="Liu G."/>
            <person name="Liu J."/>
            <person name="Zhou H."/>
            <person name="Zhou W."/>
            <person name="Yu Q."/>
            <person name="An N."/>
            <person name="Chen Y."/>
            <person name="Cai Q."/>
            <person name="Wang B."/>
            <person name="Liu B."/>
            <person name="Min J."/>
            <person name="Huang Y."/>
            <person name="Wu H."/>
            <person name="Li Z."/>
            <person name="Zhang Y."/>
            <person name="Yin Y."/>
            <person name="Song W."/>
            <person name="Jiang J."/>
            <person name="Jackson S.A."/>
            <person name="Wing R.A."/>
            <person name="Wang J."/>
            <person name="Chen M."/>
        </authorList>
    </citation>
    <scope>NUCLEOTIDE SEQUENCE [LARGE SCALE GENOMIC DNA]</scope>
    <source>
        <strain evidence="13">cv. IRGC 101232</strain>
    </source>
</reference>
<dbReference type="eggNOG" id="KOG4658">
    <property type="taxonomic scope" value="Eukaryota"/>
</dbReference>
<dbReference type="Pfam" id="PF00931">
    <property type="entry name" value="NB-ARC"/>
    <property type="match status" value="1"/>
</dbReference>
<dbReference type="GO" id="GO:0002758">
    <property type="term" value="P:innate immune response-activating signaling pathway"/>
    <property type="evidence" value="ECO:0007669"/>
    <property type="project" value="UniProtKB-ARBA"/>
</dbReference>
<proteinExistence type="inferred from homology"/>
<evidence type="ECO:0000256" key="7">
    <source>
        <dbReference type="SAM" id="MobiDB-lite"/>
    </source>
</evidence>
<feature type="domain" description="Disease resistance protein At4g27190-like leucine-rich repeats" evidence="10">
    <location>
        <begin position="837"/>
        <end position="935"/>
    </location>
</feature>
<name>J3L0W3_ORYBR</name>
<dbReference type="SUPFAM" id="SSF52540">
    <property type="entry name" value="P-loop containing nucleoside triphosphate hydrolases"/>
    <property type="match status" value="1"/>
</dbReference>
<evidence type="ECO:0008006" key="15">
    <source>
        <dbReference type="Google" id="ProtNLM"/>
    </source>
</evidence>
<dbReference type="Proteomes" id="UP000006038">
    <property type="component" value="Chromosome 1"/>
</dbReference>
<feature type="region of interest" description="Disordered" evidence="7">
    <location>
        <begin position="955"/>
        <end position="987"/>
    </location>
</feature>
<feature type="domain" description="R13L1/DRL21-like LRR repeat region" evidence="12">
    <location>
        <begin position="504"/>
        <end position="624"/>
    </location>
</feature>
<dbReference type="Gramene" id="OB01G28690.1">
    <property type="protein sequence ID" value="OB01G28690.1"/>
    <property type="gene ID" value="OB01G28690"/>
</dbReference>
<dbReference type="STRING" id="4533.J3L0W3"/>
<evidence type="ECO:0000259" key="8">
    <source>
        <dbReference type="Pfam" id="PF00931"/>
    </source>
</evidence>
<dbReference type="InterPro" id="IPR041118">
    <property type="entry name" value="Rx_N"/>
</dbReference>
<dbReference type="FunFam" id="1.10.10.10:FF:000322">
    <property type="entry name" value="Probable disease resistance protein At1g63360"/>
    <property type="match status" value="1"/>
</dbReference>
<keyword evidence="4" id="KW-0547">Nucleotide-binding</keyword>
<dbReference type="Gene3D" id="3.40.50.300">
    <property type="entry name" value="P-loop containing nucleotide triphosphate hydrolases"/>
    <property type="match status" value="1"/>
</dbReference>
<dbReference type="InterPro" id="IPR032675">
    <property type="entry name" value="LRR_dom_sf"/>
</dbReference>
<dbReference type="Gene3D" id="1.20.5.4130">
    <property type="match status" value="1"/>
</dbReference>
<dbReference type="AlphaFoldDB" id="J3L0W3"/>
<sequence length="1062" mass="120407">MADLVVSMVVRPLVSMVKEKASNYILEEYKVMEGMEAQHKILKRKLPAILDVLADDKKQASEHTEGAKAWLEEVKSVAYEANEIFDEFKYEALRREAKKKGHYAELGFNAVKLFPAHNRIMFRYKMGRKLCRIVQNIEVLVAEMNDFRFTFSPEAVESKEWRLTKSDIFDPMNSGTMNIARESREEDKKKLVSILLSQESSVELTVLPIVGMGGLGKTTSAKIIYNEAEIRKHFELMLWVCVSDNFDVASVAESIFEAAPREKTDIVNRDDKYGKDDKVTNKYRKPQALEKLEKLVSGQRYFLVLDDVWNRDANKWEQLKACLKNGSTSSAVLVTTRDEGVAQLMNPDYAYNLTALEKRFIKEFIDTTAFRLEEDKKPAETSVKDWEEVLTSSSICNKETGILPILKLSYDNLQPDMKQCFAFCAIFPKDYNIDVYKLIQLWISNGLIPEKKYSRLETTGEHIFNELASRSFFQDIKRVPFGIYGYRSKIILGTGSASDCSNVRELQHLDIGGQLELRELQNVRVEDVREMNLEKKQISELSLVWEEQLPGFPSAICNVGFIEALKPHNKLLVLKMDSCCSLSFPSWMGMLKLLVEIDLDNCTMCQNIPQFWQLQNLQVLRLAGLDKLEYLCSVGENSVTCTAFPKLKMLALIDLMSFRRWWEINERQEYLAFPQLEELIIDSCGQLTGLPSCDCNMSGSALPALKKLNLRSLDCFERWQGAEGTHSKPPTFPNLEDICIWSCPKLVSLPKAPNLRALGIGDANTHLIFLCLPTYMTSLSTLRLQHLGEEEKTLSEHSLIESVDRKMNWDREFPLKVMGLIGWNVLFGPGAQALWPCFAQLQDLSISDCDALIYWPEKEFQNLVSLRTLQIEECNELKGYADSPKHSTSERGQLLPHLESLYVWWCKSLEHLFNVPPSLKKMDIWDCPMLKSIFGKQRCRSELIEGTSNDVLASSGTSAAAAGDHSEEPPPPLAQPEHTHTFGKQQHGSELIERPCGDIVASGDYSGELPSLVELCLMSCKALASLPNVPQAYSSLQSLTINECPAIKVLPTSLQQRLGSLE</sequence>
<keyword evidence="3" id="KW-0677">Repeat</keyword>
<evidence type="ECO:0000256" key="3">
    <source>
        <dbReference type="ARBA" id="ARBA00022737"/>
    </source>
</evidence>
<dbReference type="InterPro" id="IPR036388">
    <property type="entry name" value="WH-like_DNA-bd_sf"/>
</dbReference>
<comment type="similarity">
    <text evidence="1">Belongs to the disease resistance NB-LRR family.</text>
</comment>
<dbReference type="Gene3D" id="1.10.10.10">
    <property type="entry name" value="Winged helix-like DNA-binding domain superfamily/Winged helix DNA-binding domain"/>
    <property type="match status" value="1"/>
</dbReference>
<evidence type="ECO:0000259" key="11">
    <source>
        <dbReference type="Pfam" id="PF23559"/>
    </source>
</evidence>
<keyword evidence="6" id="KW-0067">ATP-binding</keyword>
<dbReference type="PANTHER" id="PTHR36766">
    <property type="entry name" value="PLANT BROAD-SPECTRUM MILDEW RESISTANCE PROTEIN RPW8"/>
    <property type="match status" value="1"/>
</dbReference>
<dbReference type="InterPro" id="IPR056789">
    <property type="entry name" value="LRR_R13L1-DRL21"/>
</dbReference>